<dbReference type="PANTHER" id="PTHR40661:SF3">
    <property type="entry name" value="FELS-1 PROPHAGE TRANSCRIPTIONAL REGULATOR"/>
    <property type="match status" value="1"/>
</dbReference>
<dbReference type="PROSITE" id="PS50943">
    <property type="entry name" value="HTH_CROC1"/>
    <property type="match status" value="1"/>
</dbReference>
<comment type="caution">
    <text evidence="6">The sequence shown here is derived from an EMBL/GenBank/DDBJ whole genome shotgun (WGS) entry which is preliminary data.</text>
</comment>
<gene>
    <name evidence="6" type="ORF">FHR98_001476</name>
</gene>
<evidence type="ECO:0000256" key="4">
    <source>
        <dbReference type="SAM" id="Coils"/>
    </source>
</evidence>
<name>A0A839SQM8_9PROT</name>
<evidence type="ECO:0000256" key="1">
    <source>
        <dbReference type="ARBA" id="ARBA00023015"/>
    </source>
</evidence>
<proteinExistence type="predicted"/>
<dbReference type="GO" id="GO:0003677">
    <property type="term" value="F:DNA binding"/>
    <property type="evidence" value="ECO:0007669"/>
    <property type="project" value="UniProtKB-KW"/>
</dbReference>
<evidence type="ECO:0000259" key="5">
    <source>
        <dbReference type="PROSITE" id="PS50943"/>
    </source>
</evidence>
<keyword evidence="3" id="KW-0804">Transcription</keyword>
<evidence type="ECO:0000313" key="7">
    <source>
        <dbReference type="Proteomes" id="UP000581135"/>
    </source>
</evidence>
<dbReference type="InterPro" id="IPR010982">
    <property type="entry name" value="Lambda_DNA-bd_dom_sf"/>
</dbReference>
<accession>A0A839SQM8</accession>
<dbReference type="CDD" id="cd00093">
    <property type="entry name" value="HTH_XRE"/>
    <property type="match status" value="1"/>
</dbReference>
<reference evidence="6 7" key="1">
    <citation type="submission" date="2020-08" db="EMBL/GenBank/DDBJ databases">
        <title>Genomic Encyclopedia of Type Strains, Phase III (KMG-III): the genomes of soil and plant-associated and newly described type strains.</title>
        <authorList>
            <person name="Whitman W."/>
        </authorList>
    </citation>
    <scope>NUCLEOTIDE SEQUENCE [LARGE SCALE GENOMIC DNA]</scope>
    <source>
        <strain evidence="6 7">CECT 8803</strain>
    </source>
</reference>
<sequence>MTKESAETLGSRIKQSRERMEISVTLLARKLGVKPDTVRAWEADRGDVRANKLMVLAGILNVSVNWLLSGGSDGAPSDSGSNESREIRGMVETLRQQLSEAERTLDQLTQRVG</sequence>
<keyword evidence="4" id="KW-0175">Coiled coil</keyword>
<evidence type="ECO:0000256" key="2">
    <source>
        <dbReference type="ARBA" id="ARBA00023125"/>
    </source>
</evidence>
<evidence type="ECO:0000256" key="3">
    <source>
        <dbReference type="ARBA" id="ARBA00023163"/>
    </source>
</evidence>
<dbReference type="SMART" id="SM00530">
    <property type="entry name" value="HTH_XRE"/>
    <property type="match status" value="1"/>
</dbReference>
<dbReference type="RefSeq" id="WP_183415994.1">
    <property type="nucleotide sequence ID" value="NZ_JACHXA010000003.1"/>
</dbReference>
<keyword evidence="1" id="KW-0805">Transcription regulation</keyword>
<dbReference type="SUPFAM" id="SSF47413">
    <property type="entry name" value="lambda repressor-like DNA-binding domains"/>
    <property type="match status" value="1"/>
</dbReference>
<dbReference type="InterPro" id="IPR001387">
    <property type="entry name" value="Cro/C1-type_HTH"/>
</dbReference>
<keyword evidence="2" id="KW-0238">DNA-binding</keyword>
<keyword evidence="7" id="KW-1185">Reference proteome</keyword>
<evidence type="ECO:0000313" key="6">
    <source>
        <dbReference type="EMBL" id="MBB3065197.1"/>
    </source>
</evidence>
<protein>
    <submittedName>
        <fullName evidence="6">Transcriptional regulator with XRE-family HTH domain</fullName>
    </submittedName>
</protein>
<dbReference type="Pfam" id="PF01381">
    <property type="entry name" value="HTH_3"/>
    <property type="match status" value="1"/>
</dbReference>
<dbReference type="EMBL" id="JACHXA010000003">
    <property type="protein sequence ID" value="MBB3065197.1"/>
    <property type="molecule type" value="Genomic_DNA"/>
</dbReference>
<organism evidence="6 7">
    <name type="scientific">Limibacillus halophilus</name>
    <dbReference type="NCBI Taxonomy" id="1579333"/>
    <lineage>
        <taxon>Bacteria</taxon>
        <taxon>Pseudomonadati</taxon>
        <taxon>Pseudomonadota</taxon>
        <taxon>Alphaproteobacteria</taxon>
        <taxon>Rhodospirillales</taxon>
        <taxon>Rhodovibrionaceae</taxon>
        <taxon>Limibacillus</taxon>
    </lineage>
</organism>
<dbReference type="PANTHER" id="PTHR40661">
    <property type="match status" value="1"/>
</dbReference>
<feature type="coiled-coil region" evidence="4">
    <location>
        <begin position="84"/>
        <end position="111"/>
    </location>
</feature>
<dbReference type="Proteomes" id="UP000581135">
    <property type="component" value="Unassembled WGS sequence"/>
</dbReference>
<dbReference type="Gene3D" id="1.10.260.40">
    <property type="entry name" value="lambda repressor-like DNA-binding domains"/>
    <property type="match status" value="1"/>
</dbReference>
<dbReference type="AlphaFoldDB" id="A0A839SQM8"/>
<feature type="domain" description="HTH cro/C1-type" evidence="5">
    <location>
        <begin position="13"/>
        <end position="67"/>
    </location>
</feature>